<name>A0A0G2E5G4_PHACM</name>
<dbReference type="PANTHER" id="PTHR23028:SF128">
    <property type="entry name" value="ACYLTRANSFERASE 3 DOMAIN-CONTAINING PROTEIN"/>
    <property type="match status" value="1"/>
</dbReference>
<keyword evidence="2" id="KW-0472">Membrane</keyword>
<evidence type="ECO:0000313" key="5">
    <source>
        <dbReference type="Proteomes" id="UP000053317"/>
    </source>
</evidence>
<keyword evidence="2" id="KW-0812">Transmembrane</keyword>
<evidence type="ECO:0000256" key="2">
    <source>
        <dbReference type="SAM" id="Phobius"/>
    </source>
</evidence>
<dbReference type="EMBL" id="LCWF01000140">
    <property type="protein sequence ID" value="KKY17566.1"/>
    <property type="molecule type" value="Genomic_DNA"/>
</dbReference>
<dbReference type="OrthoDB" id="5405781at2759"/>
<dbReference type="GO" id="GO:0016747">
    <property type="term" value="F:acyltransferase activity, transferring groups other than amino-acyl groups"/>
    <property type="evidence" value="ECO:0007669"/>
    <property type="project" value="InterPro"/>
</dbReference>
<evidence type="ECO:0000313" key="4">
    <source>
        <dbReference type="EMBL" id="KKY17566.1"/>
    </source>
</evidence>
<dbReference type="Proteomes" id="UP000053317">
    <property type="component" value="Unassembled WGS sequence"/>
</dbReference>
<proteinExistence type="predicted"/>
<feature type="compositionally biased region" description="Low complexity" evidence="1">
    <location>
        <begin position="448"/>
        <end position="460"/>
    </location>
</feature>
<reference evidence="4 5" key="1">
    <citation type="submission" date="2015-05" db="EMBL/GenBank/DDBJ databases">
        <title>Distinctive expansion of gene families associated with plant cell wall degradation and secondary metabolism in the genomes of grapevine trunk pathogens.</title>
        <authorList>
            <person name="Lawrence D.P."/>
            <person name="Travadon R."/>
            <person name="Rolshausen P.E."/>
            <person name="Baumgartner K."/>
        </authorList>
    </citation>
    <scope>NUCLEOTIDE SEQUENCE [LARGE SCALE GENOMIC DNA]</scope>
    <source>
        <strain evidence="4">UCRPC4</strain>
    </source>
</reference>
<organism evidence="4 5">
    <name type="scientific">Phaeomoniella chlamydospora</name>
    <name type="common">Phaeoacremonium chlamydosporum</name>
    <dbReference type="NCBI Taxonomy" id="158046"/>
    <lineage>
        <taxon>Eukaryota</taxon>
        <taxon>Fungi</taxon>
        <taxon>Dikarya</taxon>
        <taxon>Ascomycota</taxon>
        <taxon>Pezizomycotina</taxon>
        <taxon>Eurotiomycetes</taxon>
        <taxon>Chaetothyriomycetidae</taxon>
        <taxon>Phaeomoniellales</taxon>
        <taxon>Phaeomoniellaceae</taxon>
        <taxon>Phaeomoniella</taxon>
    </lineage>
</organism>
<feature type="transmembrane region" description="Helical" evidence="2">
    <location>
        <begin position="12"/>
        <end position="33"/>
    </location>
</feature>
<dbReference type="Pfam" id="PF01757">
    <property type="entry name" value="Acyl_transf_3"/>
    <property type="match status" value="1"/>
</dbReference>
<feature type="transmembrane region" description="Helical" evidence="2">
    <location>
        <begin position="53"/>
        <end position="77"/>
    </location>
</feature>
<dbReference type="AlphaFoldDB" id="A0A0G2E5G4"/>
<keyword evidence="5" id="KW-1185">Reference proteome</keyword>
<feature type="domain" description="Acyltransferase 3" evidence="3">
    <location>
        <begin position="10"/>
        <end position="402"/>
    </location>
</feature>
<keyword evidence="2" id="KW-1133">Transmembrane helix</keyword>
<accession>A0A0G2E5G4</accession>
<feature type="transmembrane region" description="Helical" evidence="2">
    <location>
        <begin position="108"/>
        <end position="131"/>
    </location>
</feature>
<evidence type="ECO:0000259" key="3">
    <source>
        <dbReference type="Pfam" id="PF01757"/>
    </source>
</evidence>
<protein>
    <submittedName>
        <fullName evidence="4">Putative acyltransferase family protein</fullName>
    </submittedName>
</protein>
<evidence type="ECO:0000256" key="1">
    <source>
        <dbReference type="SAM" id="MobiDB-lite"/>
    </source>
</evidence>
<feature type="transmembrane region" description="Helical" evidence="2">
    <location>
        <begin position="340"/>
        <end position="359"/>
    </location>
</feature>
<keyword evidence="4" id="KW-0808">Transferase</keyword>
<dbReference type="InterPro" id="IPR050879">
    <property type="entry name" value="Acyltransferase_3"/>
</dbReference>
<reference evidence="4 5" key="2">
    <citation type="submission" date="2015-05" db="EMBL/GenBank/DDBJ databases">
        <authorList>
            <person name="Morales-Cruz A."/>
            <person name="Amrine K.C."/>
            <person name="Cantu D."/>
        </authorList>
    </citation>
    <scope>NUCLEOTIDE SEQUENCE [LARGE SCALE GENOMIC DNA]</scope>
    <source>
        <strain evidence="4">UCRPC4</strain>
    </source>
</reference>
<keyword evidence="4" id="KW-0012">Acyltransferase</keyword>
<feature type="transmembrane region" description="Helical" evidence="2">
    <location>
        <begin position="177"/>
        <end position="198"/>
    </location>
</feature>
<feature type="transmembrane region" description="Helical" evidence="2">
    <location>
        <begin position="389"/>
        <end position="406"/>
    </location>
</feature>
<dbReference type="PANTHER" id="PTHR23028">
    <property type="entry name" value="ACETYLTRANSFERASE"/>
    <property type="match status" value="1"/>
</dbReference>
<dbReference type="InterPro" id="IPR002656">
    <property type="entry name" value="Acyl_transf_3_dom"/>
</dbReference>
<feature type="region of interest" description="Disordered" evidence="1">
    <location>
        <begin position="441"/>
        <end position="460"/>
    </location>
</feature>
<comment type="caution">
    <text evidence="4">The sequence shown here is derived from an EMBL/GenBank/DDBJ whole genome shotgun (WGS) entry which is preliminary data.</text>
</comment>
<gene>
    <name evidence="4" type="ORF">UCRPC4_g05467</name>
</gene>
<sequence length="460" mass="52849">MATRDTSKNIKWIDGLRGFASFTVVCTHISRAFDYGLFLPRNNPDTPARIAQWPFIRIIFQGKVGVAIFALLTGYVCGLKPLKLARAGRHREALQTISKSAFRRVPRLILPATLAMLISWLMCQFGAYTAASRSDSEWYRYASPVPEPTWWLELKRLYFNFWTVWTNGVMEYDDHQWALLPFLKGAMIVFIVSAAMIYSQFKYRMIVYAGYLAYWWQNPHPDTETFGQQMIFGLFLSDLSQHPPYQKFLANHQKAATRCSIPVIILGFYFVSYPDASPEWSSWSNNLYNLSQYIFPADTHTAKRFTALGIDVAAFGIQACHPLKELLSNRFFLWLGRNSFAVYLIHGTLLRTVLAWMLYGITGTPWNPETNPETGEVIYHWLPRRAHGIPFFLVLAVWFCIVYFLAHFWTTYVDHWCGQITKTLEERVFVAEGEKEDEIDLEEKVRAGSSSGPSSGPLLG</sequence>